<reference evidence="2 3" key="1">
    <citation type="submission" date="2014-12" db="EMBL/GenBank/DDBJ databases">
        <title>Isolation of bacteria from lake water.</title>
        <authorList>
            <person name="Sheng K.-Y."/>
            <person name="Chin P.-S."/>
            <person name="Chan K.-G."/>
            <person name="Tan G.S."/>
        </authorList>
    </citation>
    <scope>NUCLEOTIDE SEQUENCE [LARGE SCALE GENOMIC DNA]</scope>
    <source>
        <strain evidence="2 3">KY4</strain>
    </source>
</reference>
<gene>
    <name evidence="2" type="ORF">RP29_14515</name>
</gene>
<keyword evidence="1" id="KW-0472">Membrane</keyword>
<comment type="caution">
    <text evidence="2">The sequence shown here is derived from an EMBL/GenBank/DDBJ whole genome shotgun (WGS) entry which is preliminary data.</text>
</comment>
<feature type="transmembrane region" description="Helical" evidence="1">
    <location>
        <begin position="130"/>
        <end position="149"/>
    </location>
</feature>
<dbReference type="RefSeq" id="WP_044399872.1">
    <property type="nucleotide sequence ID" value="NZ_JXYQ01000051.1"/>
</dbReference>
<evidence type="ECO:0000313" key="3">
    <source>
        <dbReference type="Proteomes" id="UP000032566"/>
    </source>
</evidence>
<evidence type="ECO:0000256" key="1">
    <source>
        <dbReference type="SAM" id="Phobius"/>
    </source>
</evidence>
<dbReference type="Proteomes" id="UP000032566">
    <property type="component" value="Unassembled WGS sequence"/>
</dbReference>
<accession>A0A0D7K747</accession>
<keyword evidence="1" id="KW-1133">Transmembrane helix</keyword>
<dbReference type="AlphaFoldDB" id="A0A0D7K747"/>
<dbReference type="EMBL" id="JXYQ01000051">
    <property type="protein sequence ID" value="KJA09767.1"/>
    <property type="molecule type" value="Genomic_DNA"/>
</dbReference>
<sequence length="164" mass="17497">MKYIIPLLLGPLLVAAFAVAYWGPVRGYSVECRKDVQITCAIERETSSATTAHRFTLGSDPKAVVRLKDVRKGPDRILLYLASSAGDVFAAEFEGGSARSEAEAAAARLNGVFAPTQPSEARVDVSPPAYLRWMLWGAVAFLALLVLAAHRAMQTKPAATPPGA</sequence>
<protein>
    <submittedName>
        <fullName evidence="2">Uncharacterized protein</fullName>
    </submittedName>
</protein>
<organism evidence="2 3">
    <name type="scientific">Acidovorax temperans</name>
    <dbReference type="NCBI Taxonomy" id="80878"/>
    <lineage>
        <taxon>Bacteria</taxon>
        <taxon>Pseudomonadati</taxon>
        <taxon>Pseudomonadota</taxon>
        <taxon>Betaproteobacteria</taxon>
        <taxon>Burkholderiales</taxon>
        <taxon>Comamonadaceae</taxon>
        <taxon>Acidovorax</taxon>
    </lineage>
</organism>
<name>A0A0D7K747_9BURK</name>
<keyword evidence="3" id="KW-1185">Reference proteome</keyword>
<dbReference type="OrthoDB" id="9906678at2"/>
<proteinExistence type="predicted"/>
<keyword evidence="1" id="KW-0812">Transmembrane</keyword>
<evidence type="ECO:0000313" key="2">
    <source>
        <dbReference type="EMBL" id="KJA09767.1"/>
    </source>
</evidence>
<dbReference type="PATRIC" id="fig|80878.5.peg.2798"/>